<dbReference type="EMBL" id="JAWJAX010000001">
    <property type="protein sequence ID" value="MDV2910335.1"/>
    <property type="molecule type" value="Genomic_DNA"/>
</dbReference>
<reference evidence="1" key="1">
    <citation type="journal article" date="2023" name="PeerJ">
        <title>Selection and evaluation of lactic acid bacteria from chicken feces in Thailand as potential probiotics.</title>
        <authorList>
            <person name="Khurajog B."/>
            <person name="Disastra Y."/>
            <person name="Lawwyne L.D."/>
            <person name="Sirichokchatchawan W."/>
            <person name="Niyomtham W."/>
            <person name="Yindee J."/>
            <person name="Hampson D.J."/>
            <person name="Prapasarakul N."/>
        </authorList>
    </citation>
    <scope>NUCLEOTIDE SEQUENCE</scope>
    <source>
        <strain evidence="1">BF14</strain>
    </source>
</reference>
<dbReference type="AlphaFoldDB" id="A0AAW8YL96"/>
<evidence type="ECO:0000313" key="2">
    <source>
        <dbReference type="Proteomes" id="UP001280415"/>
    </source>
</evidence>
<accession>A0AAW8YL96</accession>
<evidence type="ECO:0000313" key="1">
    <source>
        <dbReference type="EMBL" id="MDV2910335.1"/>
    </source>
</evidence>
<sequence>MNKQQVSNLICNRIWIYQSVTKSDPNPVLLNLVSKDKESIESFLSIIFHPNGRISIPTKVGFFPREYSNWDFNEQTQEIIFINSDNQSEIRAKLPQKLSYGVDAIKLKAVSDSPDKEILFVNDAHFDCFEISTRFLGGKKVFFTPREAFDYSLRYSLRWSGFNIKLIDHNNSLTEFFSDVYDYLALRPHLEQIVVSQKSKNILELPKEHELLFLDNQGIPSLTYFSGKRSVIMEFLITVISENNLRLFDDSNQRNEKMMLQDILTTYFKERYELRKILDF</sequence>
<dbReference type="Proteomes" id="UP001280415">
    <property type="component" value="Unassembled WGS sequence"/>
</dbReference>
<proteinExistence type="predicted"/>
<dbReference type="RefSeq" id="WP_244138855.1">
    <property type="nucleotide sequence ID" value="NZ_CP023654.1"/>
</dbReference>
<comment type="caution">
    <text evidence="1">The sequence shown here is derived from an EMBL/GenBank/DDBJ whole genome shotgun (WGS) entry which is preliminary data.</text>
</comment>
<name>A0AAW8YL96_PEDAC</name>
<gene>
    <name evidence="1" type="ORF">R0H03_00425</name>
</gene>
<reference evidence="1" key="2">
    <citation type="submission" date="2023-10" db="EMBL/GenBank/DDBJ databases">
        <authorList>
            <person name="Khurajog B."/>
        </authorList>
    </citation>
    <scope>NUCLEOTIDE SEQUENCE</scope>
    <source>
        <strain evidence="1">BF14</strain>
    </source>
</reference>
<organism evidence="1 2">
    <name type="scientific">Pediococcus acidilactici</name>
    <dbReference type="NCBI Taxonomy" id="1254"/>
    <lineage>
        <taxon>Bacteria</taxon>
        <taxon>Bacillati</taxon>
        <taxon>Bacillota</taxon>
        <taxon>Bacilli</taxon>
        <taxon>Lactobacillales</taxon>
        <taxon>Lactobacillaceae</taxon>
        <taxon>Pediococcus</taxon>
        <taxon>Pediococcus acidilactici group</taxon>
    </lineage>
</organism>
<protein>
    <submittedName>
        <fullName evidence="1">Uncharacterized protein</fullName>
    </submittedName>
</protein>